<proteinExistence type="predicted"/>
<name>A0ABM1BL27_LIMPO</name>
<dbReference type="InterPro" id="IPR048777">
    <property type="entry name" value="CATIP_N"/>
</dbReference>
<keyword evidence="2" id="KW-1185">Reference proteome</keyword>
<protein>
    <submittedName>
        <fullName evidence="3">Ciliogenesis-associated TTC17-interacting protein-like</fullName>
    </submittedName>
</protein>
<feature type="domain" description="Ciliogenesis-associated TTC17-interacting protein N-terminal" evidence="1">
    <location>
        <begin position="2"/>
        <end position="93"/>
    </location>
</feature>
<dbReference type="PANTHER" id="PTHR15505">
    <property type="entry name" value="RIIA DOMAIN-CONTAINING PROTEIN 1"/>
    <property type="match status" value="1"/>
</dbReference>
<organism evidence="2 3">
    <name type="scientific">Limulus polyphemus</name>
    <name type="common">Atlantic horseshoe crab</name>
    <dbReference type="NCBI Taxonomy" id="6850"/>
    <lineage>
        <taxon>Eukaryota</taxon>
        <taxon>Metazoa</taxon>
        <taxon>Ecdysozoa</taxon>
        <taxon>Arthropoda</taxon>
        <taxon>Chelicerata</taxon>
        <taxon>Merostomata</taxon>
        <taxon>Xiphosura</taxon>
        <taxon>Limulidae</taxon>
        <taxon>Limulus</taxon>
    </lineage>
</organism>
<sequence>MDFLNSVDIQDIKQLLFTDSLVTFSDEDHAVGELSITVDIVSRIGQPCLLVNANSHGIVGGVPCGTSVTAHLKPNLETLEQIYHEYVELENHQENHMPFSTVLFSSFCCPHKDWRLESCH</sequence>
<gene>
    <name evidence="3" type="primary">LOC106468267</name>
</gene>
<dbReference type="RefSeq" id="XP_013784140.1">
    <property type="nucleotide sequence ID" value="XM_013928686.1"/>
</dbReference>
<dbReference type="GeneID" id="106468267"/>
<reference evidence="3" key="1">
    <citation type="submission" date="2025-08" db="UniProtKB">
        <authorList>
            <consortium name="RefSeq"/>
        </authorList>
    </citation>
    <scope>IDENTIFICATION</scope>
    <source>
        <tissue evidence="3">Muscle</tissue>
    </source>
</reference>
<dbReference type="Proteomes" id="UP000694941">
    <property type="component" value="Unplaced"/>
</dbReference>
<dbReference type="Pfam" id="PF21772">
    <property type="entry name" value="CATIP_N"/>
    <property type="match status" value="1"/>
</dbReference>
<evidence type="ECO:0000313" key="3">
    <source>
        <dbReference type="RefSeq" id="XP_013784140.1"/>
    </source>
</evidence>
<evidence type="ECO:0000313" key="2">
    <source>
        <dbReference type="Proteomes" id="UP000694941"/>
    </source>
</evidence>
<evidence type="ECO:0000259" key="1">
    <source>
        <dbReference type="Pfam" id="PF21772"/>
    </source>
</evidence>
<dbReference type="PANTHER" id="PTHR15505:SF4">
    <property type="entry name" value="RIIA DOMAIN-CONTAINING PROTEIN 1"/>
    <property type="match status" value="1"/>
</dbReference>
<accession>A0ABM1BL27</accession>